<comment type="similarity">
    <text evidence="1">Belongs to the UDP-glycosyltransferase family.</text>
</comment>
<dbReference type="PANTHER" id="PTHR48043:SF23">
    <property type="entry name" value="UDP-GLUCURONOSYLTRANSFERASE"/>
    <property type="match status" value="1"/>
</dbReference>
<sequence length="244" mass="27984">MTNANEFAETARPTTNMIQYIGGSNLHDPKPLPRDLSNLLDKNPTNVLLSMGSLIQSKDMPAWLKNGFSFFEKFSVVTTQFDLRQLLADSRLSLFITHGGMNSMLEAMHHGKPMIVVPLFADQQMNAKTVERRGLGIVLARHHLNRETLTEAIKQTLENKVIARKSALVASILTGRPKQYRQDIARWAKIIIEHGQMDHLPLYSRNMNWIQYYCLDEDYVHICNDKLLCQELHPHLQDLFCNMV</sequence>
<keyword evidence="4 7" id="KW-0808">Transferase</keyword>
<dbReference type="Proteomes" id="UP000053676">
    <property type="component" value="Unassembled WGS sequence"/>
</dbReference>
<evidence type="ECO:0000256" key="6">
    <source>
        <dbReference type="ARBA" id="ARBA00047475"/>
    </source>
</evidence>
<dbReference type="InterPro" id="IPR002213">
    <property type="entry name" value="UDP_glucos_trans"/>
</dbReference>
<dbReference type="EMBL" id="KI668858">
    <property type="protein sequence ID" value="ETN71001.1"/>
    <property type="molecule type" value="Genomic_DNA"/>
</dbReference>
<dbReference type="PANTHER" id="PTHR48043">
    <property type="entry name" value="EG:EG0003.4 PROTEIN-RELATED"/>
    <property type="match status" value="1"/>
</dbReference>
<accession>W2SQ41</accession>
<dbReference type="SUPFAM" id="SSF53756">
    <property type="entry name" value="UDP-Glycosyltransferase/glycogen phosphorylase"/>
    <property type="match status" value="1"/>
</dbReference>
<dbReference type="OMA" id="YVHICND"/>
<dbReference type="OrthoDB" id="5835829at2759"/>
<evidence type="ECO:0000256" key="1">
    <source>
        <dbReference type="ARBA" id="ARBA00009995"/>
    </source>
</evidence>
<evidence type="ECO:0000256" key="3">
    <source>
        <dbReference type="ARBA" id="ARBA00022676"/>
    </source>
</evidence>
<dbReference type="Pfam" id="PF00201">
    <property type="entry name" value="UDPGT"/>
    <property type="match status" value="1"/>
</dbReference>
<dbReference type="AlphaFoldDB" id="W2SQ41"/>
<dbReference type="CDD" id="cd03784">
    <property type="entry name" value="GT1_Gtf-like"/>
    <property type="match status" value="1"/>
</dbReference>
<dbReference type="GO" id="GO:0015020">
    <property type="term" value="F:glucuronosyltransferase activity"/>
    <property type="evidence" value="ECO:0007669"/>
    <property type="project" value="UniProtKB-EC"/>
</dbReference>
<dbReference type="Gene3D" id="3.40.50.2000">
    <property type="entry name" value="Glycogen Phosphorylase B"/>
    <property type="match status" value="1"/>
</dbReference>
<gene>
    <name evidence="7" type="ORF">NECAME_14399</name>
</gene>
<evidence type="ECO:0000313" key="8">
    <source>
        <dbReference type="Proteomes" id="UP000053676"/>
    </source>
</evidence>
<evidence type="ECO:0000256" key="4">
    <source>
        <dbReference type="ARBA" id="ARBA00022679"/>
    </source>
</evidence>
<dbReference type="InterPro" id="IPR050271">
    <property type="entry name" value="UDP-glycosyltransferase"/>
</dbReference>
<proteinExistence type="inferred from homology"/>
<evidence type="ECO:0000256" key="2">
    <source>
        <dbReference type="ARBA" id="ARBA00012544"/>
    </source>
</evidence>
<evidence type="ECO:0000256" key="5">
    <source>
        <dbReference type="ARBA" id="ARBA00022729"/>
    </source>
</evidence>
<protein>
    <recommendedName>
        <fullName evidence="2">glucuronosyltransferase</fullName>
        <ecNumber evidence="2">2.4.1.17</ecNumber>
    </recommendedName>
</protein>
<organism evidence="7 8">
    <name type="scientific">Necator americanus</name>
    <name type="common">Human hookworm</name>
    <dbReference type="NCBI Taxonomy" id="51031"/>
    <lineage>
        <taxon>Eukaryota</taxon>
        <taxon>Metazoa</taxon>
        <taxon>Ecdysozoa</taxon>
        <taxon>Nematoda</taxon>
        <taxon>Chromadorea</taxon>
        <taxon>Rhabditida</taxon>
        <taxon>Rhabditina</taxon>
        <taxon>Rhabditomorpha</taxon>
        <taxon>Strongyloidea</taxon>
        <taxon>Ancylostomatidae</taxon>
        <taxon>Bunostominae</taxon>
        <taxon>Necator</taxon>
    </lineage>
</organism>
<dbReference type="EC" id="2.4.1.17" evidence="2"/>
<keyword evidence="3" id="KW-0328">Glycosyltransferase</keyword>
<evidence type="ECO:0000313" key="7">
    <source>
        <dbReference type="EMBL" id="ETN71001.1"/>
    </source>
</evidence>
<comment type="catalytic activity">
    <reaction evidence="6">
        <text>glucuronate acceptor + UDP-alpha-D-glucuronate = acceptor beta-D-glucuronoside + UDP + H(+)</text>
        <dbReference type="Rhea" id="RHEA:21032"/>
        <dbReference type="ChEBI" id="CHEBI:15378"/>
        <dbReference type="ChEBI" id="CHEBI:58052"/>
        <dbReference type="ChEBI" id="CHEBI:58223"/>
        <dbReference type="ChEBI" id="CHEBI:132367"/>
        <dbReference type="ChEBI" id="CHEBI:132368"/>
        <dbReference type="EC" id="2.4.1.17"/>
    </reaction>
</comment>
<reference evidence="8" key="1">
    <citation type="journal article" date="2014" name="Nat. Genet.">
        <title>Genome of the human hookworm Necator americanus.</title>
        <authorList>
            <person name="Tang Y.T."/>
            <person name="Gao X."/>
            <person name="Rosa B.A."/>
            <person name="Abubucker S."/>
            <person name="Hallsworth-Pepin K."/>
            <person name="Martin J."/>
            <person name="Tyagi R."/>
            <person name="Heizer E."/>
            <person name="Zhang X."/>
            <person name="Bhonagiri-Palsikar V."/>
            <person name="Minx P."/>
            <person name="Warren W.C."/>
            <person name="Wang Q."/>
            <person name="Zhan B."/>
            <person name="Hotez P.J."/>
            <person name="Sternberg P.W."/>
            <person name="Dougall A."/>
            <person name="Gaze S.T."/>
            <person name="Mulvenna J."/>
            <person name="Sotillo J."/>
            <person name="Ranganathan S."/>
            <person name="Rabelo E.M."/>
            <person name="Wilson R.K."/>
            <person name="Felgner P.L."/>
            <person name="Bethony J."/>
            <person name="Hawdon J.M."/>
            <person name="Gasser R.B."/>
            <person name="Loukas A."/>
            <person name="Mitreva M."/>
        </authorList>
    </citation>
    <scope>NUCLEOTIDE SEQUENCE [LARGE SCALE GENOMIC DNA]</scope>
</reference>
<keyword evidence="8" id="KW-1185">Reference proteome</keyword>
<dbReference type="KEGG" id="nai:NECAME_14399"/>
<name>W2SQ41_NECAM</name>
<keyword evidence="5" id="KW-0732">Signal</keyword>